<feature type="region of interest" description="Disordered" evidence="1">
    <location>
        <begin position="25"/>
        <end position="49"/>
    </location>
</feature>
<gene>
    <name evidence="2" type="ORF">HMPREF9019_1345</name>
</gene>
<name>D1W0M1_9BACT</name>
<accession>D1W0M1</accession>
<dbReference type="Proteomes" id="UP000004001">
    <property type="component" value="Unassembled WGS sequence"/>
</dbReference>
<comment type="caution">
    <text evidence="2">The sequence shown here is derived from an EMBL/GenBank/DDBJ whole genome shotgun (WGS) entry which is preliminary data.</text>
</comment>
<proteinExistence type="predicted"/>
<organism evidence="2 3">
    <name type="scientific">Hoylesella timonensis CRIS 5C-B1</name>
    <dbReference type="NCBI Taxonomy" id="679189"/>
    <lineage>
        <taxon>Bacteria</taxon>
        <taxon>Pseudomonadati</taxon>
        <taxon>Bacteroidota</taxon>
        <taxon>Bacteroidia</taxon>
        <taxon>Bacteroidales</taxon>
        <taxon>Prevotellaceae</taxon>
        <taxon>Hoylesella</taxon>
    </lineage>
</organism>
<reference evidence="2 3" key="1">
    <citation type="submission" date="2009-12" db="EMBL/GenBank/DDBJ databases">
        <title>Genome Sequence of Prevotella timonensis CRIS 5C-B1.</title>
        <authorList>
            <person name="Durkin A.S."/>
            <person name="Madupu R."/>
            <person name="Torralba M."/>
            <person name="Methe B."/>
            <person name="Sutton G."/>
            <person name="Strausberg R.L."/>
            <person name="Nelson K.E."/>
        </authorList>
    </citation>
    <scope>NUCLEOTIDE SEQUENCE [LARGE SCALE GENOMIC DNA]</scope>
    <source>
        <strain evidence="2 3">CRIS 5C-B1</strain>
    </source>
</reference>
<keyword evidence="3" id="KW-1185">Reference proteome</keyword>
<dbReference type="EMBL" id="ADEF01000048">
    <property type="protein sequence ID" value="EFA97123.1"/>
    <property type="molecule type" value="Genomic_DNA"/>
</dbReference>
<evidence type="ECO:0000313" key="2">
    <source>
        <dbReference type="EMBL" id="EFA97123.1"/>
    </source>
</evidence>
<evidence type="ECO:0000256" key="1">
    <source>
        <dbReference type="SAM" id="MobiDB-lite"/>
    </source>
</evidence>
<sequence>MQNYSKFTITNILIIGFLHLSLQSKDSSKTTPYKEVEKNGERSFAKTNQ</sequence>
<dbReference type="AlphaFoldDB" id="D1W0M1"/>
<protein>
    <submittedName>
        <fullName evidence="2">Uncharacterized protein</fullName>
    </submittedName>
</protein>
<evidence type="ECO:0000313" key="3">
    <source>
        <dbReference type="Proteomes" id="UP000004001"/>
    </source>
</evidence>
<feature type="compositionally biased region" description="Basic and acidic residues" evidence="1">
    <location>
        <begin position="26"/>
        <end position="49"/>
    </location>
</feature>